<evidence type="ECO:0000313" key="1">
    <source>
        <dbReference type="EMBL" id="MCF2218311.1"/>
    </source>
</evidence>
<dbReference type="Proteomes" id="UP001430374">
    <property type="component" value="Unassembled WGS sequence"/>
</dbReference>
<comment type="caution">
    <text evidence="1">The sequence shown here is derived from an EMBL/GenBank/DDBJ whole genome shotgun (WGS) entry which is preliminary data.</text>
</comment>
<gene>
    <name evidence="1" type="ORF">H9Q08_03225</name>
</gene>
<name>A0ABS9C4R2_9FLAO</name>
<dbReference type="EMBL" id="JACSGT010000001">
    <property type="protein sequence ID" value="MCF2218311.1"/>
    <property type="molecule type" value="Genomic_DNA"/>
</dbReference>
<dbReference type="InterPro" id="IPR024363">
    <property type="entry name" value="DUF3853"/>
</dbReference>
<evidence type="ECO:0000313" key="2">
    <source>
        <dbReference type="Proteomes" id="UP001430374"/>
    </source>
</evidence>
<accession>A0ABS9C4R2</accession>
<organism evidence="1 2">
    <name type="scientific">Chryseobacterium indicum</name>
    <dbReference type="NCBI Taxonomy" id="2766954"/>
    <lineage>
        <taxon>Bacteria</taxon>
        <taxon>Pseudomonadati</taxon>
        <taxon>Bacteroidota</taxon>
        <taxon>Flavobacteriia</taxon>
        <taxon>Flavobacteriales</taxon>
        <taxon>Weeksellaceae</taxon>
        <taxon>Chryseobacterium group</taxon>
        <taxon>Chryseobacterium</taxon>
    </lineage>
</organism>
<reference evidence="1" key="1">
    <citation type="submission" date="2021-08" db="EMBL/GenBank/DDBJ databases">
        <title>Complete genome sequence of Chryseobacterium sp strain PS-8.</title>
        <authorList>
            <person name="Das S.K."/>
        </authorList>
    </citation>
    <scope>NUCLEOTIDE SEQUENCE</scope>
    <source>
        <strain evidence="1">PS-8</strain>
    </source>
</reference>
<protein>
    <submittedName>
        <fullName evidence="1">DUF3853 family protein</fullName>
    </submittedName>
</protein>
<proteinExistence type="predicted"/>
<dbReference type="Pfam" id="PF12964">
    <property type="entry name" value="DUF3853"/>
    <property type="match status" value="1"/>
</dbReference>
<sequence>MKIEQLKKKFVWQMTGEEFLFLINETRNNTIRKDAIPKHVRKKIDNQYVYGLKGIAKLFGCSVSSAMRLKKSGKINDALVQEGRKIIVDA</sequence>
<keyword evidence="2" id="KW-1185">Reference proteome</keyword>